<reference evidence="4" key="2">
    <citation type="submission" date="2024-04" db="EMBL/GenBank/DDBJ databases">
        <authorList>
            <person name="Chen Y."/>
            <person name="Shah S."/>
            <person name="Dougan E. K."/>
            <person name="Thang M."/>
            <person name="Chan C."/>
        </authorList>
    </citation>
    <scope>NUCLEOTIDE SEQUENCE [LARGE SCALE GENOMIC DNA]</scope>
</reference>
<accession>A0A9P1G6X0</accession>
<dbReference type="EMBL" id="CAMXCT010003223">
    <property type="protein sequence ID" value="CAI4003174.1"/>
    <property type="molecule type" value="Genomic_DNA"/>
</dbReference>
<dbReference type="SMART" id="SM00184">
    <property type="entry name" value="RING"/>
    <property type="match status" value="1"/>
</dbReference>
<feature type="domain" description="RING-type" evidence="2">
    <location>
        <begin position="111"/>
        <end position="147"/>
    </location>
</feature>
<evidence type="ECO:0000313" key="3">
    <source>
        <dbReference type="EMBL" id="CAI4003174.1"/>
    </source>
</evidence>
<dbReference type="PROSITE" id="PS50089">
    <property type="entry name" value="ZF_RING_2"/>
    <property type="match status" value="1"/>
</dbReference>
<keyword evidence="6" id="KW-1185">Reference proteome</keyword>
<proteinExistence type="predicted"/>
<dbReference type="EMBL" id="CAMXCT030003223">
    <property type="protein sequence ID" value="CAL4790486.1"/>
    <property type="molecule type" value="Genomic_DNA"/>
</dbReference>
<dbReference type="InterPro" id="IPR013083">
    <property type="entry name" value="Znf_RING/FYVE/PHD"/>
</dbReference>
<dbReference type="InterPro" id="IPR001841">
    <property type="entry name" value="Znf_RING"/>
</dbReference>
<dbReference type="Gene3D" id="3.30.40.10">
    <property type="entry name" value="Zinc/RING finger domain, C3HC4 (zinc finger)"/>
    <property type="match status" value="1"/>
</dbReference>
<evidence type="ECO:0000313" key="6">
    <source>
        <dbReference type="Proteomes" id="UP001152797"/>
    </source>
</evidence>
<keyword evidence="1" id="KW-0862">Zinc</keyword>
<evidence type="ECO:0000313" key="5">
    <source>
        <dbReference type="EMBL" id="CAL4790486.1"/>
    </source>
</evidence>
<reference evidence="3" key="1">
    <citation type="submission" date="2022-10" db="EMBL/GenBank/DDBJ databases">
        <authorList>
            <person name="Chen Y."/>
            <person name="Dougan E. K."/>
            <person name="Chan C."/>
            <person name="Rhodes N."/>
            <person name="Thang M."/>
        </authorList>
    </citation>
    <scope>NUCLEOTIDE SEQUENCE</scope>
</reference>
<dbReference type="Pfam" id="PF13920">
    <property type="entry name" value="zf-C3HC4_3"/>
    <property type="match status" value="1"/>
</dbReference>
<keyword evidence="1" id="KW-0479">Metal-binding</keyword>
<comment type="caution">
    <text evidence="3">The sequence shown here is derived from an EMBL/GenBank/DDBJ whole genome shotgun (WGS) entry which is preliminary data.</text>
</comment>
<organism evidence="3">
    <name type="scientific">Cladocopium goreaui</name>
    <dbReference type="NCBI Taxonomy" id="2562237"/>
    <lineage>
        <taxon>Eukaryota</taxon>
        <taxon>Sar</taxon>
        <taxon>Alveolata</taxon>
        <taxon>Dinophyceae</taxon>
        <taxon>Suessiales</taxon>
        <taxon>Symbiodiniaceae</taxon>
        <taxon>Cladocopium</taxon>
    </lineage>
</organism>
<dbReference type="SUPFAM" id="SSF57850">
    <property type="entry name" value="RING/U-box"/>
    <property type="match status" value="1"/>
</dbReference>
<dbReference type="AlphaFoldDB" id="A0A9P1G6X0"/>
<dbReference type="OrthoDB" id="2122982at2759"/>
<gene>
    <name evidence="3" type="ORF">C1SCF055_LOCUS29064</name>
</gene>
<name>A0A9P1G6X0_9DINO</name>
<dbReference type="GO" id="GO:0008270">
    <property type="term" value="F:zinc ion binding"/>
    <property type="evidence" value="ECO:0007669"/>
    <property type="project" value="UniProtKB-KW"/>
</dbReference>
<evidence type="ECO:0000259" key="2">
    <source>
        <dbReference type="PROSITE" id="PS50089"/>
    </source>
</evidence>
<dbReference type="Proteomes" id="UP001152797">
    <property type="component" value="Unassembled WGS sequence"/>
</dbReference>
<dbReference type="EMBL" id="CAMXCT020003223">
    <property type="protein sequence ID" value="CAL1156549.1"/>
    <property type="molecule type" value="Genomic_DNA"/>
</dbReference>
<keyword evidence="1" id="KW-0863">Zinc-finger</keyword>
<evidence type="ECO:0000313" key="4">
    <source>
        <dbReference type="EMBL" id="CAL1156549.1"/>
    </source>
</evidence>
<evidence type="ECO:0000256" key="1">
    <source>
        <dbReference type="PROSITE-ProRule" id="PRU00175"/>
    </source>
</evidence>
<protein>
    <submittedName>
        <fullName evidence="5">ERAD-associated E3 ubiquitin-protein ligase DOA10</fullName>
    </submittedName>
</protein>
<sequence length="159" mass="17532">MSLAQELAASSMSAQETFFKETVQKFTAECKHQAARGFCSCTMRCHKPSYVSQESLEILAHRLHELGLVDVYARDCGLQIGPQIEYIELTARWKLKPAEPEKTGKGTSSTCPVCFENGPVVALTPCGHVVCKQCQAAQRFRQCPMCRQVVTGATTALFL</sequence>